<organism evidence="2">
    <name type="scientific">Pararge aegeria</name>
    <name type="common">speckled wood butterfly</name>
    <dbReference type="NCBI Taxonomy" id="116150"/>
    <lineage>
        <taxon>Eukaryota</taxon>
        <taxon>Metazoa</taxon>
        <taxon>Ecdysozoa</taxon>
        <taxon>Arthropoda</taxon>
        <taxon>Hexapoda</taxon>
        <taxon>Insecta</taxon>
        <taxon>Pterygota</taxon>
        <taxon>Neoptera</taxon>
        <taxon>Endopterygota</taxon>
        <taxon>Lepidoptera</taxon>
        <taxon>Glossata</taxon>
        <taxon>Ditrysia</taxon>
        <taxon>Papilionoidea</taxon>
        <taxon>Nymphalidae</taxon>
        <taxon>Satyrinae</taxon>
        <taxon>Satyrini</taxon>
        <taxon>Parargina</taxon>
        <taxon>Pararge</taxon>
    </lineage>
</organism>
<reference evidence="2" key="1">
    <citation type="journal article" date="2013" name="BMC Genomics">
        <title>Unscrambling butterfly oogenesis.</title>
        <authorList>
            <person name="Carter J.M."/>
            <person name="Baker S.C."/>
            <person name="Pink R."/>
            <person name="Carter D.R."/>
            <person name="Collins A."/>
            <person name="Tomlin J."/>
            <person name="Gibbs M."/>
            <person name="Breuker C.J."/>
        </authorList>
    </citation>
    <scope>NUCLEOTIDE SEQUENCE</scope>
    <source>
        <tissue evidence="2">Ovary</tissue>
    </source>
</reference>
<feature type="non-terminal residue" evidence="2">
    <location>
        <position position="75"/>
    </location>
</feature>
<feature type="region of interest" description="Disordered" evidence="1">
    <location>
        <begin position="1"/>
        <end position="33"/>
    </location>
</feature>
<evidence type="ECO:0000313" key="2">
    <source>
        <dbReference type="EMBL" id="JAA79390.1"/>
    </source>
</evidence>
<sequence>MQLSNPDRIGNGADRPERVDSPEPEDESDVEEAVSYESYNFDDFEVIHSNDESLCMSDVFGRQRSKPDSPTSLVT</sequence>
<proteinExistence type="predicted"/>
<reference evidence="2" key="2">
    <citation type="submission" date="2013-05" db="EMBL/GenBank/DDBJ databases">
        <authorList>
            <person name="Carter J.-M."/>
            <person name="Baker S.C."/>
            <person name="Pink R."/>
            <person name="Carter D.R.F."/>
            <person name="Collins A."/>
            <person name="Tomlin J."/>
            <person name="Gibbs M."/>
            <person name="Breuker C.J."/>
        </authorList>
    </citation>
    <scope>NUCLEOTIDE SEQUENCE</scope>
    <source>
        <tissue evidence="2">Ovary</tissue>
    </source>
</reference>
<protein>
    <submittedName>
        <fullName evidence="2">Uncharacterized protein</fullName>
    </submittedName>
</protein>
<dbReference type="AlphaFoldDB" id="S4P017"/>
<name>S4P017_9NEOP</name>
<accession>S4P017</accession>
<evidence type="ECO:0000256" key="1">
    <source>
        <dbReference type="SAM" id="MobiDB-lite"/>
    </source>
</evidence>
<feature type="compositionally biased region" description="Acidic residues" evidence="1">
    <location>
        <begin position="22"/>
        <end position="33"/>
    </location>
</feature>
<dbReference type="EMBL" id="GAIX01013170">
    <property type="protein sequence ID" value="JAA79390.1"/>
    <property type="molecule type" value="Transcribed_RNA"/>
</dbReference>